<dbReference type="InterPro" id="IPR043203">
    <property type="entry name" value="VGCC_Ca_Na"/>
</dbReference>
<evidence type="ECO:0000256" key="5">
    <source>
        <dbReference type="SAM" id="MobiDB-lite"/>
    </source>
</evidence>
<accession>A0AAW0TYU9</accession>
<proteinExistence type="predicted"/>
<gene>
    <name evidence="7" type="ORF">O3P69_013115</name>
</gene>
<keyword evidence="3" id="KW-1133">Transmembrane helix</keyword>
<dbReference type="Proteomes" id="UP001487740">
    <property type="component" value="Unassembled WGS sequence"/>
</dbReference>
<protein>
    <recommendedName>
        <fullName evidence="6">Ion transport domain-containing protein</fullName>
    </recommendedName>
</protein>
<evidence type="ECO:0000256" key="3">
    <source>
        <dbReference type="ARBA" id="ARBA00022989"/>
    </source>
</evidence>
<evidence type="ECO:0000256" key="4">
    <source>
        <dbReference type="ARBA" id="ARBA00023136"/>
    </source>
</evidence>
<reference evidence="7 8" key="1">
    <citation type="submission" date="2023-03" db="EMBL/GenBank/DDBJ databases">
        <title>High-quality genome of Scylla paramamosain provides insights in environmental adaptation.</title>
        <authorList>
            <person name="Zhang L."/>
        </authorList>
    </citation>
    <scope>NUCLEOTIDE SEQUENCE [LARGE SCALE GENOMIC DNA]</scope>
    <source>
        <strain evidence="7">LZ_2023a</strain>
        <tissue evidence="7">Muscle</tissue>
    </source>
</reference>
<dbReference type="GO" id="GO:0019228">
    <property type="term" value="P:neuronal action potential"/>
    <property type="evidence" value="ECO:0007669"/>
    <property type="project" value="TreeGrafter"/>
</dbReference>
<feature type="domain" description="Ion transport" evidence="6">
    <location>
        <begin position="592"/>
        <end position="699"/>
    </location>
</feature>
<dbReference type="GO" id="GO:0086010">
    <property type="term" value="P:membrane depolarization during action potential"/>
    <property type="evidence" value="ECO:0007669"/>
    <property type="project" value="TreeGrafter"/>
</dbReference>
<evidence type="ECO:0000256" key="2">
    <source>
        <dbReference type="ARBA" id="ARBA00022692"/>
    </source>
</evidence>
<evidence type="ECO:0000256" key="1">
    <source>
        <dbReference type="ARBA" id="ARBA00004141"/>
    </source>
</evidence>
<evidence type="ECO:0000313" key="7">
    <source>
        <dbReference type="EMBL" id="KAK8392860.1"/>
    </source>
</evidence>
<dbReference type="Gene3D" id="1.20.120.350">
    <property type="entry name" value="Voltage-gated potassium channels. Chain C"/>
    <property type="match status" value="1"/>
</dbReference>
<dbReference type="EMBL" id="JARAKH010000021">
    <property type="protein sequence ID" value="KAK8392860.1"/>
    <property type="molecule type" value="Genomic_DNA"/>
</dbReference>
<keyword evidence="2" id="KW-0812">Transmembrane</keyword>
<dbReference type="GO" id="GO:0005248">
    <property type="term" value="F:voltage-gated sodium channel activity"/>
    <property type="evidence" value="ECO:0007669"/>
    <property type="project" value="TreeGrafter"/>
</dbReference>
<dbReference type="PANTHER" id="PTHR10037:SF62">
    <property type="entry name" value="SODIUM CHANNEL PROTEIN 60E"/>
    <property type="match status" value="1"/>
</dbReference>
<dbReference type="InterPro" id="IPR005821">
    <property type="entry name" value="Ion_trans_dom"/>
</dbReference>
<dbReference type="SUPFAM" id="SSF81324">
    <property type="entry name" value="Voltage-gated potassium channels"/>
    <property type="match status" value="1"/>
</dbReference>
<evidence type="ECO:0000313" key="8">
    <source>
        <dbReference type="Proteomes" id="UP001487740"/>
    </source>
</evidence>
<evidence type="ECO:0000259" key="6">
    <source>
        <dbReference type="Pfam" id="PF00520"/>
    </source>
</evidence>
<comment type="subcellular location">
    <subcellularLocation>
        <location evidence="1">Membrane</location>
        <topology evidence="1">Multi-pass membrane protein</topology>
    </subcellularLocation>
</comment>
<dbReference type="GO" id="GO:0001518">
    <property type="term" value="C:voltage-gated sodium channel complex"/>
    <property type="evidence" value="ECO:0007669"/>
    <property type="project" value="TreeGrafter"/>
</dbReference>
<keyword evidence="4" id="KW-0472">Membrane</keyword>
<dbReference type="AlphaFoldDB" id="A0AAW0TYU9"/>
<dbReference type="FunFam" id="1.20.120.350:FF:000058">
    <property type="entry name" value="Sodium channel protein"/>
    <property type="match status" value="1"/>
</dbReference>
<name>A0AAW0TYU9_SCYPA</name>
<dbReference type="Pfam" id="PF00520">
    <property type="entry name" value="Ion_trans"/>
    <property type="match status" value="1"/>
</dbReference>
<dbReference type="InterPro" id="IPR027359">
    <property type="entry name" value="Volt_channel_dom_sf"/>
</dbReference>
<feature type="region of interest" description="Disordered" evidence="5">
    <location>
        <begin position="283"/>
        <end position="329"/>
    </location>
</feature>
<sequence>MSHRRSSSLTGGARVSEEQVPSAKARTRPAPPLKASSFDYGDHGAAGGPGFDGEDGMRRGRPENLAQAAISVAHSTYEALENRSEAIMQRFDDSIDELENGPLVQTAKATVQKVATVIEKPVGLIKQSRFVEEVSGVLTEIENTEVVQVARGRARQAYMYVEPISEKILSRVGSFDADEDDDVQFVIPPSMQRSPGRTVDVPLKPRPLLRQYDIDGQRVKLDPTQYAIQEEVPEIHVSGEDGRLSVLSQGSDKLLKVKAPDQISIVSATDSERQYELVRPHRLYRTPPLPPPRHKEPRRSLQARLSNNGVKTSLVEESSERRQDGEEGLCRCGSSARSVRFTEKDSTCKKDGAAVASRGSGKEPSSSTLTVKRMVDVEERRPAIKDQQYMESVDKRNSLLDECTEDQPLVPIEMEGCSISKIREKLREYNYSVICINGKTFYVPKSIVKEPEPREVYGGASTFFEASETIDWKTVKDASGQPAPSKEKPRWMQQISTGLENFLSNAHDPWLSEADRDPLACDSCCTCFDNALGWDKKKGPKFPLQQKNETFCVVSKRFRKNYVHRFSASKSLFLFSPWHPLRRAAIFLSTNQFFDYLVMATILLNCVFLAMTETVPEAEYMFLAIYSAEMMIKTVAKGFILNKYTYLRNPWNWLDFVVIASGYVTLVIELGDMDVQLGNLAGLRTFRVLRALKTVSIMPVKTEEWDGKKEREGSQTEAETLQFSYVIPRGAEEKKQKVDIKSSPLHSIPLHHLQPHPSPNPQHTSRPISRPDHSSSPRHNPHQLLASLQRFFMLLLISNISLTLFTAPYDPALTERDGGWLVTVKDGGVVPPDHGGSFVASQTSACLPAGAAAGWGKSEPGVGEFGVRGRVNEGWGEEGPGCVRVNILIRGRLGAQGKSSTCWFLHHRRLLPKQQSTRKCKSEENVWQKQAADIVLKGPPQVPQSHRDPSTGGRYSQIALGALSDMVLEHASR</sequence>
<dbReference type="PANTHER" id="PTHR10037">
    <property type="entry name" value="VOLTAGE-GATED CATION CHANNEL CALCIUM AND SODIUM"/>
    <property type="match status" value="1"/>
</dbReference>
<comment type="caution">
    <text evidence="7">The sequence shown here is derived from an EMBL/GenBank/DDBJ whole genome shotgun (WGS) entry which is preliminary data.</text>
</comment>
<feature type="compositionally biased region" description="Basic and acidic residues" evidence="5">
    <location>
        <begin position="318"/>
        <end position="329"/>
    </location>
</feature>
<feature type="region of interest" description="Disordered" evidence="5">
    <location>
        <begin position="748"/>
        <end position="781"/>
    </location>
</feature>
<feature type="region of interest" description="Disordered" evidence="5">
    <location>
        <begin position="1"/>
        <end position="60"/>
    </location>
</feature>
<keyword evidence="8" id="KW-1185">Reference proteome</keyword>
<organism evidence="7 8">
    <name type="scientific">Scylla paramamosain</name>
    <name type="common">Mud crab</name>
    <dbReference type="NCBI Taxonomy" id="85552"/>
    <lineage>
        <taxon>Eukaryota</taxon>
        <taxon>Metazoa</taxon>
        <taxon>Ecdysozoa</taxon>
        <taxon>Arthropoda</taxon>
        <taxon>Crustacea</taxon>
        <taxon>Multicrustacea</taxon>
        <taxon>Malacostraca</taxon>
        <taxon>Eumalacostraca</taxon>
        <taxon>Eucarida</taxon>
        <taxon>Decapoda</taxon>
        <taxon>Pleocyemata</taxon>
        <taxon>Brachyura</taxon>
        <taxon>Eubrachyura</taxon>
        <taxon>Portunoidea</taxon>
        <taxon>Portunidae</taxon>
        <taxon>Portuninae</taxon>
        <taxon>Scylla</taxon>
    </lineage>
</organism>